<dbReference type="PRINTS" id="PR00081">
    <property type="entry name" value="GDHRDH"/>
</dbReference>
<dbReference type="Gene3D" id="3.40.50.720">
    <property type="entry name" value="NAD(P)-binding Rossmann-like Domain"/>
    <property type="match status" value="1"/>
</dbReference>
<dbReference type="Proteomes" id="UP001165962">
    <property type="component" value="Unassembled WGS sequence"/>
</dbReference>
<comment type="caution">
    <text evidence="4">The sequence shown here is derived from an EMBL/GenBank/DDBJ whole genome shotgun (WGS) entry which is preliminary data.</text>
</comment>
<evidence type="ECO:0000313" key="5">
    <source>
        <dbReference type="Proteomes" id="UP001165962"/>
    </source>
</evidence>
<dbReference type="SMART" id="SM00822">
    <property type="entry name" value="PKS_KR"/>
    <property type="match status" value="1"/>
</dbReference>
<accession>A0ABX0JCQ7</accession>
<feature type="domain" description="Ketoreductase" evidence="3">
    <location>
        <begin position="9"/>
        <end position="187"/>
    </location>
</feature>
<dbReference type="PRINTS" id="PR00080">
    <property type="entry name" value="SDRFAMILY"/>
</dbReference>
<sequence length="248" mass="26633">MKSNQFAGKIAIVTGASRGMGSSIAEAFALNGAKVIINYSSNRAKADEVVERIQQNGGEALAVQADISRVADLEALFQQTLEAYGQVDILVNNAGLMIVKPLLQMTEEDFDIQFAVNTKGTYFACQQAAIHMNTNGRIINFSTSMVGSMFPQYSAYAGTKGAVEQFTRQLAKEFGPKGITINAIAPGPVNTELFTIGKSKEQIEGIVKMNAFGRIGEVDDITGTVLFLASEEARWMTGQTIRANGGFV</sequence>
<dbReference type="PANTHER" id="PTHR48107">
    <property type="entry name" value="NADPH-DEPENDENT ALDEHYDE REDUCTASE-LIKE PROTEIN, CHLOROPLASTIC-RELATED"/>
    <property type="match status" value="1"/>
</dbReference>
<comment type="similarity">
    <text evidence="1">Belongs to the short-chain dehydrogenases/reductases (SDR) family.</text>
</comment>
<evidence type="ECO:0000256" key="1">
    <source>
        <dbReference type="ARBA" id="ARBA00006484"/>
    </source>
</evidence>
<evidence type="ECO:0000256" key="2">
    <source>
        <dbReference type="ARBA" id="ARBA00023002"/>
    </source>
</evidence>
<dbReference type="InterPro" id="IPR002347">
    <property type="entry name" value="SDR_fam"/>
</dbReference>
<evidence type="ECO:0000313" key="4">
    <source>
        <dbReference type="EMBL" id="NHN31706.1"/>
    </source>
</evidence>
<dbReference type="NCBIfam" id="NF005559">
    <property type="entry name" value="PRK07231.1"/>
    <property type="match status" value="1"/>
</dbReference>
<dbReference type="CDD" id="cd05362">
    <property type="entry name" value="THN_reductase-like_SDR_c"/>
    <property type="match status" value="1"/>
</dbReference>
<dbReference type="InterPro" id="IPR057326">
    <property type="entry name" value="KR_dom"/>
</dbReference>
<dbReference type="SUPFAM" id="SSF51735">
    <property type="entry name" value="NAD(P)-binding Rossmann-fold domains"/>
    <property type="match status" value="1"/>
</dbReference>
<name>A0ABX0JCQ7_9BACL</name>
<evidence type="ECO:0000259" key="3">
    <source>
        <dbReference type="SMART" id="SM00822"/>
    </source>
</evidence>
<protein>
    <submittedName>
        <fullName evidence="4">SDR family oxidoreductase</fullName>
    </submittedName>
</protein>
<dbReference type="EMBL" id="JAAOIW010000006">
    <property type="protein sequence ID" value="NHN31706.1"/>
    <property type="molecule type" value="Genomic_DNA"/>
</dbReference>
<reference evidence="4" key="1">
    <citation type="submission" date="2020-03" db="EMBL/GenBank/DDBJ databases">
        <title>Draft sequencing of Paenibacilllus sp. S3N08.</title>
        <authorList>
            <person name="Kim D.-U."/>
        </authorList>
    </citation>
    <scope>NUCLEOTIDE SEQUENCE</scope>
    <source>
        <strain evidence="4">S3N08</strain>
    </source>
</reference>
<organism evidence="4 5">
    <name type="scientific">Paenibacillus agricola</name>
    <dbReference type="NCBI Taxonomy" id="2716264"/>
    <lineage>
        <taxon>Bacteria</taxon>
        <taxon>Bacillati</taxon>
        <taxon>Bacillota</taxon>
        <taxon>Bacilli</taxon>
        <taxon>Bacillales</taxon>
        <taxon>Paenibacillaceae</taxon>
        <taxon>Paenibacillus</taxon>
    </lineage>
</organism>
<dbReference type="PANTHER" id="PTHR48107:SF7">
    <property type="entry name" value="RE15974P"/>
    <property type="match status" value="1"/>
</dbReference>
<dbReference type="InterPro" id="IPR036291">
    <property type="entry name" value="NAD(P)-bd_dom_sf"/>
</dbReference>
<keyword evidence="2" id="KW-0560">Oxidoreductase</keyword>
<proteinExistence type="inferred from homology"/>
<keyword evidence="5" id="KW-1185">Reference proteome</keyword>
<gene>
    <name evidence="4" type="ORF">G9U52_17880</name>
</gene>
<dbReference type="RefSeq" id="WP_166152002.1">
    <property type="nucleotide sequence ID" value="NZ_JAAOIW010000006.1"/>
</dbReference>
<dbReference type="Pfam" id="PF13561">
    <property type="entry name" value="adh_short_C2"/>
    <property type="match status" value="1"/>
</dbReference>